<evidence type="ECO:0000313" key="14">
    <source>
        <dbReference type="EMBL" id="STX63338.1"/>
    </source>
</evidence>
<dbReference type="EMBL" id="LNYN01000042">
    <property type="protein sequence ID" value="KTD30836.1"/>
    <property type="molecule type" value="Genomic_DNA"/>
</dbReference>
<keyword evidence="8 12" id="KW-0812">Transmembrane</keyword>
<dbReference type="GO" id="GO:0017004">
    <property type="term" value="P:cytochrome complex assembly"/>
    <property type="evidence" value="ECO:0007669"/>
    <property type="project" value="UniProtKB-KW"/>
</dbReference>
<evidence type="ECO:0000256" key="6">
    <source>
        <dbReference type="ARBA" id="ARBA00022475"/>
    </source>
</evidence>
<evidence type="ECO:0000256" key="2">
    <source>
        <dbReference type="ARBA" id="ARBA00004377"/>
    </source>
</evidence>
<keyword evidence="11 12" id="KW-0472">Membrane</keyword>
<dbReference type="AlphaFoldDB" id="A0A378K147"/>
<dbReference type="EMBL" id="UGOG01000001">
    <property type="protein sequence ID" value="STX63338.1"/>
    <property type="molecule type" value="Genomic_DNA"/>
</dbReference>
<dbReference type="Proteomes" id="UP000054985">
    <property type="component" value="Unassembled WGS sequence"/>
</dbReference>
<evidence type="ECO:0000313" key="15">
    <source>
        <dbReference type="Proteomes" id="UP000054985"/>
    </source>
</evidence>
<keyword evidence="10 12" id="KW-1133">Transmembrane helix</keyword>
<evidence type="ECO:0000313" key="16">
    <source>
        <dbReference type="Proteomes" id="UP000254040"/>
    </source>
</evidence>
<reference evidence="13 15" key="1">
    <citation type="submission" date="2015-11" db="EMBL/GenBank/DDBJ databases">
        <title>Genomic analysis of 38 Legionella species identifies large and diverse effector repertoires.</title>
        <authorList>
            <person name="Burstein D."/>
            <person name="Amaro F."/>
            <person name="Zusman T."/>
            <person name="Lifshitz Z."/>
            <person name="Cohen O."/>
            <person name="Gilbert J.A."/>
            <person name="Pupko T."/>
            <person name="Shuman H.A."/>
            <person name="Segal G."/>
        </authorList>
    </citation>
    <scope>NUCLEOTIDE SEQUENCE [LARGE SCALE GENOMIC DNA]</scope>
    <source>
        <strain evidence="13 15">ATCC 43877</strain>
    </source>
</reference>
<evidence type="ECO:0000256" key="10">
    <source>
        <dbReference type="ARBA" id="ARBA00022989"/>
    </source>
</evidence>
<evidence type="ECO:0000256" key="12">
    <source>
        <dbReference type="RuleBase" id="RU363101"/>
    </source>
</evidence>
<keyword evidence="6 12" id="KW-1003">Cell membrane</keyword>
<dbReference type="GO" id="GO:0015886">
    <property type="term" value="P:heme transport"/>
    <property type="evidence" value="ECO:0007669"/>
    <property type="project" value="InterPro"/>
</dbReference>
<evidence type="ECO:0000256" key="4">
    <source>
        <dbReference type="ARBA" id="ARBA00016461"/>
    </source>
</evidence>
<comment type="subcellular location">
    <subcellularLocation>
        <location evidence="2 12">Cell inner membrane</location>
        <topology evidence="2 12">Single-pass membrane protein</topology>
    </subcellularLocation>
</comment>
<evidence type="ECO:0000313" key="13">
    <source>
        <dbReference type="EMBL" id="KTD30836.1"/>
    </source>
</evidence>
<keyword evidence="5 12" id="KW-0813">Transport</keyword>
<organism evidence="14 16">
    <name type="scientific">Legionella moravica</name>
    <dbReference type="NCBI Taxonomy" id="39962"/>
    <lineage>
        <taxon>Bacteria</taxon>
        <taxon>Pseudomonadati</taxon>
        <taxon>Pseudomonadota</taxon>
        <taxon>Gammaproteobacteria</taxon>
        <taxon>Legionellales</taxon>
        <taxon>Legionellaceae</taxon>
        <taxon>Legionella</taxon>
    </lineage>
</organism>
<evidence type="ECO:0000256" key="5">
    <source>
        <dbReference type="ARBA" id="ARBA00022448"/>
    </source>
</evidence>
<dbReference type="NCBIfam" id="TIGR03141">
    <property type="entry name" value="cytochro_ccmD"/>
    <property type="match status" value="1"/>
</dbReference>
<dbReference type="InterPro" id="IPR007078">
    <property type="entry name" value="Haem_export_protD_CcmD"/>
</dbReference>
<dbReference type="Proteomes" id="UP000254040">
    <property type="component" value="Unassembled WGS sequence"/>
</dbReference>
<evidence type="ECO:0000256" key="8">
    <source>
        <dbReference type="ARBA" id="ARBA00022692"/>
    </source>
</evidence>
<sequence>MNPFFEWLAMGGYSAYVWTAYGLVGFVLLMNFFGIKRQKTRTRQKLQRWFKR</sequence>
<dbReference type="STRING" id="39962.Lmor_2943"/>
<feature type="transmembrane region" description="Helical" evidence="12">
    <location>
        <begin position="15"/>
        <end position="35"/>
    </location>
</feature>
<protein>
    <recommendedName>
        <fullName evidence="4 12">Heme exporter protein D</fullName>
    </recommendedName>
</protein>
<keyword evidence="7 12" id="KW-0997">Cell inner membrane</keyword>
<dbReference type="RefSeq" id="WP_028385156.1">
    <property type="nucleotide sequence ID" value="NZ_CAAAJG010000026.1"/>
</dbReference>
<evidence type="ECO:0000256" key="7">
    <source>
        <dbReference type="ARBA" id="ARBA00022519"/>
    </source>
</evidence>
<dbReference type="GO" id="GO:0005886">
    <property type="term" value="C:plasma membrane"/>
    <property type="evidence" value="ECO:0007669"/>
    <property type="project" value="UniProtKB-SubCell"/>
</dbReference>
<gene>
    <name evidence="14" type="primary">ccmD</name>
    <name evidence="13" type="ORF">Lmor_2943</name>
    <name evidence="14" type="ORF">NCTC12239_02282</name>
</gene>
<dbReference type="Pfam" id="PF04995">
    <property type="entry name" value="CcmD"/>
    <property type="match status" value="1"/>
</dbReference>
<proteinExistence type="inferred from homology"/>
<keyword evidence="15" id="KW-1185">Reference proteome</keyword>
<accession>A0A378K147</accession>
<evidence type="ECO:0000256" key="11">
    <source>
        <dbReference type="ARBA" id="ARBA00023136"/>
    </source>
</evidence>
<comment type="function">
    <text evidence="1 12">Required for the export of heme to the periplasm for the biogenesis of c-type cytochromes.</text>
</comment>
<comment type="similarity">
    <text evidence="3 12">Belongs to the CcmD/CycX/HelD family.</text>
</comment>
<reference evidence="14 16" key="2">
    <citation type="submission" date="2018-06" db="EMBL/GenBank/DDBJ databases">
        <authorList>
            <consortium name="Pathogen Informatics"/>
            <person name="Doyle S."/>
        </authorList>
    </citation>
    <scope>NUCLEOTIDE SEQUENCE [LARGE SCALE GENOMIC DNA]</scope>
    <source>
        <strain evidence="14 16">NCTC12239</strain>
    </source>
</reference>
<evidence type="ECO:0000256" key="1">
    <source>
        <dbReference type="ARBA" id="ARBA00002442"/>
    </source>
</evidence>
<keyword evidence="9 12" id="KW-0201">Cytochrome c-type biogenesis</keyword>
<evidence type="ECO:0000256" key="9">
    <source>
        <dbReference type="ARBA" id="ARBA00022748"/>
    </source>
</evidence>
<name>A0A378K147_9GAMM</name>
<evidence type="ECO:0000256" key="3">
    <source>
        <dbReference type="ARBA" id="ARBA00008741"/>
    </source>
</evidence>